<dbReference type="EMBL" id="CP016545">
    <property type="protein sequence ID" value="ANU07033.1"/>
    <property type="molecule type" value="Genomic_DNA"/>
</dbReference>
<dbReference type="STRING" id="645517.A6F65_00712"/>
<dbReference type="GO" id="GO:0000976">
    <property type="term" value="F:transcription cis-regulatory region binding"/>
    <property type="evidence" value="ECO:0007669"/>
    <property type="project" value="TreeGrafter"/>
</dbReference>
<name>A0A1C7D6U7_9SPHN</name>
<organism evidence="10 11">
    <name type="scientific">Paraurantiacibacter namhicola</name>
    <dbReference type="NCBI Taxonomy" id="645517"/>
    <lineage>
        <taxon>Bacteria</taxon>
        <taxon>Pseudomonadati</taxon>
        <taxon>Pseudomonadota</taxon>
        <taxon>Alphaproteobacteria</taxon>
        <taxon>Sphingomonadales</taxon>
        <taxon>Erythrobacteraceae</taxon>
        <taxon>Paraurantiacibacter</taxon>
    </lineage>
</organism>
<feature type="domain" description="OmpR/PhoB-type" evidence="9">
    <location>
        <begin position="125"/>
        <end position="223"/>
    </location>
</feature>
<feature type="DNA-binding region" description="OmpR/PhoB-type" evidence="7">
    <location>
        <begin position="125"/>
        <end position="223"/>
    </location>
</feature>
<dbReference type="InterPro" id="IPR036388">
    <property type="entry name" value="WH-like_DNA-bd_sf"/>
</dbReference>
<dbReference type="PROSITE" id="PS51755">
    <property type="entry name" value="OMPR_PHOB"/>
    <property type="match status" value="1"/>
</dbReference>
<dbReference type="GO" id="GO:0006355">
    <property type="term" value="P:regulation of DNA-templated transcription"/>
    <property type="evidence" value="ECO:0007669"/>
    <property type="project" value="InterPro"/>
</dbReference>
<feature type="domain" description="Response regulatory" evidence="8">
    <location>
        <begin position="2"/>
        <end position="116"/>
    </location>
</feature>
<dbReference type="InterPro" id="IPR001867">
    <property type="entry name" value="OmpR/PhoB-type_DNA-bd"/>
</dbReference>
<dbReference type="Proteomes" id="UP000092698">
    <property type="component" value="Chromosome"/>
</dbReference>
<gene>
    <name evidence="10" type="primary">copR</name>
    <name evidence="10" type="ORF">A6F65_00712</name>
</gene>
<dbReference type="RefSeq" id="WP_067786029.1">
    <property type="nucleotide sequence ID" value="NZ_CP016545.1"/>
</dbReference>
<keyword evidence="2" id="KW-0902">Two-component regulatory system</keyword>
<dbReference type="AlphaFoldDB" id="A0A1C7D6U7"/>
<keyword evidence="11" id="KW-1185">Reference proteome</keyword>
<dbReference type="InterPro" id="IPR011006">
    <property type="entry name" value="CheY-like_superfamily"/>
</dbReference>
<evidence type="ECO:0000256" key="4">
    <source>
        <dbReference type="ARBA" id="ARBA00023125"/>
    </source>
</evidence>
<keyword evidence="5" id="KW-0804">Transcription</keyword>
<dbReference type="PANTHER" id="PTHR48111:SF22">
    <property type="entry name" value="REGULATOR OF RPOS"/>
    <property type="match status" value="1"/>
</dbReference>
<dbReference type="GO" id="GO:0005829">
    <property type="term" value="C:cytosol"/>
    <property type="evidence" value="ECO:0007669"/>
    <property type="project" value="TreeGrafter"/>
</dbReference>
<evidence type="ECO:0000313" key="10">
    <source>
        <dbReference type="EMBL" id="ANU07033.1"/>
    </source>
</evidence>
<dbReference type="PROSITE" id="PS50110">
    <property type="entry name" value="RESPONSE_REGULATORY"/>
    <property type="match status" value="1"/>
</dbReference>
<dbReference type="SMART" id="SM00862">
    <property type="entry name" value="Trans_reg_C"/>
    <property type="match status" value="1"/>
</dbReference>
<dbReference type="Gene3D" id="1.10.10.10">
    <property type="entry name" value="Winged helix-like DNA-binding domain superfamily/Winged helix DNA-binding domain"/>
    <property type="match status" value="1"/>
</dbReference>
<evidence type="ECO:0000259" key="9">
    <source>
        <dbReference type="PROSITE" id="PS51755"/>
    </source>
</evidence>
<accession>A0A1C7D6U7</accession>
<dbReference type="Gene3D" id="3.40.50.2300">
    <property type="match status" value="1"/>
</dbReference>
<dbReference type="KEGG" id="anh:A6F65_00712"/>
<keyword evidence="4 7" id="KW-0238">DNA-binding</keyword>
<dbReference type="GO" id="GO:0000156">
    <property type="term" value="F:phosphorelay response regulator activity"/>
    <property type="evidence" value="ECO:0007669"/>
    <property type="project" value="TreeGrafter"/>
</dbReference>
<keyword evidence="3" id="KW-0805">Transcription regulation</keyword>
<dbReference type="OrthoDB" id="7407049at2"/>
<dbReference type="Pfam" id="PF00072">
    <property type="entry name" value="Response_reg"/>
    <property type="match status" value="1"/>
</dbReference>
<reference evidence="10 11" key="1">
    <citation type="submission" date="2016-07" db="EMBL/GenBank/DDBJ databases">
        <title>Complete genome sequence of Altererythrobacter namhicola JCM 16345T, containing esterase-encoding genes.</title>
        <authorList>
            <person name="Cheng H."/>
            <person name="Wu Y.-H."/>
            <person name="Jian S.-L."/>
            <person name="Huo Y.-Y."/>
            <person name="Wang C.-S."/>
            <person name="Xu X.-W."/>
        </authorList>
    </citation>
    <scope>NUCLEOTIDE SEQUENCE [LARGE SCALE GENOMIC DNA]</scope>
    <source>
        <strain evidence="10 11">JCM 16345</strain>
    </source>
</reference>
<dbReference type="InterPro" id="IPR001789">
    <property type="entry name" value="Sig_transdc_resp-reg_receiver"/>
</dbReference>
<proteinExistence type="predicted"/>
<evidence type="ECO:0000256" key="6">
    <source>
        <dbReference type="PROSITE-ProRule" id="PRU00169"/>
    </source>
</evidence>
<evidence type="ECO:0000256" key="3">
    <source>
        <dbReference type="ARBA" id="ARBA00023015"/>
    </source>
</evidence>
<dbReference type="CDD" id="cd00383">
    <property type="entry name" value="trans_reg_C"/>
    <property type="match status" value="1"/>
</dbReference>
<protein>
    <submittedName>
        <fullName evidence="10">Transcriptional activator protein CopR</fullName>
    </submittedName>
</protein>
<evidence type="ECO:0000313" key="11">
    <source>
        <dbReference type="Proteomes" id="UP000092698"/>
    </source>
</evidence>
<feature type="modified residue" description="4-aspartylphosphate" evidence="6">
    <location>
        <position position="51"/>
    </location>
</feature>
<evidence type="ECO:0000256" key="2">
    <source>
        <dbReference type="ARBA" id="ARBA00023012"/>
    </source>
</evidence>
<dbReference type="GO" id="GO:0032993">
    <property type="term" value="C:protein-DNA complex"/>
    <property type="evidence" value="ECO:0007669"/>
    <property type="project" value="TreeGrafter"/>
</dbReference>
<sequence>MKLLYVEDNPEAAADVRELLGREGADVVWEQAGEPGLRRAAGEEFDAIILDRMLPDMDGLEIVQRLRASGVDAPVLMLSALGRAGNRVEGLDAGVDDYLAKPYEAEELVARIRALVRRAEGRAHSAVILYGAFECHVKNRTAFRGGQHIALSPKEFALFRYFMENAGEVVTREMLLRDVWNMNFDPQTNVVDVNIGRMRRKLEEGHEHPALETVWGKGYRFLPGTGQAG</sequence>
<keyword evidence="1 6" id="KW-0597">Phosphoprotein</keyword>
<dbReference type="PANTHER" id="PTHR48111">
    <property type="entry name" value="REGULATOR OF RPOS"/>
    <property type="match status" value="1"/>
</dbReference>
<dbReference type="Pfam" id="PF00486">
    <property type="entry name" value="Trans_reg_C"/>
    <property type="match status" value="1"/>
</dbReference>
<evidence type="ECO:0000256" key="5">
    <source>
        <dbReference type="ARBA" id="ARBA00023163"/>
    </source>
</evidence>
<dbReference type="InterPro" id="IPR039420">
    <property type="entry name" value="WalR-like"/>
</dbReference>
<evidence type="ECO:0000256" key="7">
    <source>
        <dbReference type="PROSITE-ProRule" id="PRU01091"/>
    </source>
</evidence>
<dbReference type="PATRIC" id="fig|645517.4.peg.713"/>
<evidence type="ECO:0000256" key="1">
    <source>
        <dbReference type="ARBA" id="ARBA00022553"/>
    </source>
</evidence>
<dbReference type="SMART" id="SM00448">
    <property type="entry name" value="REC"/>
    <property type="match status" value="1"/>
</dbReference>
<evidence type="ECO:0000259" key="8">
    <source>
        <dbReference type="PROSITE" id="PS50110"/>
    </source>
</evidence>
<dbReference type="SUPFAM" id="SSF52172">
    <property type="entry name" value="CheY-like"/>
    <property type="match status" value="1"/>
</dbReference>